<dbReference type="OrthoDB" id="3863715at2759"/>
<dbReference type="Proteomes" id="UP000250235">
    <property type="component" value="Unassembled WGS sequence"/>
</dbReference>
<reference evidence="2 3" key="1">
    <citation type="journal article" date="2015" name="Proc. Natl. Acad. Sci. U.S.A.">
        <title>The resurrection genome of Boea hygrometrica: A blueprint for survival of dehydration.</title>
        <authorList>
            <person name="Xiao L."/>
            <person name="Yang G."/>
            <person name="Zhang L."/>
            <person name="Yang X."/>
            <person name="Zhao S."/>
            <person name="Ji Z."/>
            <person name="Zhou Q."/>
            <person name="Hu M."/>
            <person name="Wang Y."/>
            <person name="Chen M."/>
            <person name="Xu Y."/>
            <person name="Jin H."/>
            <person name="Xiao X."/>
            <person name="Hu G."/>
            <person name="Bao F."/>
            <person name="Hu Y."/>
            <person name="Wan P."/>
            <person name="Li L."/>
            <person name="Deng X."/>
            <person name="Kuang T."/>
            <person name="Xiang C."/>
            <person name="Zhu J.K."/>
            <person name="Oliver M.J."/>
            <person name="He Y."/>
        </authorList>
    </citation>
    <scope>NUCLEOTIDE SEQUENCE [LARGE SCALE GENOMIC DNA]</scope>
    <source>
        <strain evidence="3">cv. XS01</strain>
    </source>
</reference>
<feature type="region of interest" description="Disordered" evidence="1">
    <location>
        <begin position="289"/>
        <end position="320"/>
    </location>
</feature>
<dbReference type="EMBL" id="KQ996424">
    <property type="protein sequence ID" value="KZV45116.1"/>
    <property type="molecule type" value="Genomic_DNA"/>
</dbReference>
<organism evidence="2 3">
    <name type="scientific">Dorcoceras hygrometricum</name>
    <dbReference type="NCBI Taxonomy" id="472368"/>
    <lineage>
        <taxon>Eukaryota</taxon>
        <taxon>Viridiplantae</taxon>
        <taxon>Streptophyta</taxon>
        <taxon>Embryophyta</taxon>
        <taxon>Tracheophyta</taxon>
        <taxon>Spermatophyta</taxon>
        <taxon>Magnoliopsida</taxon>
        <taxon>eudicotyledons</taxon>
        <taxon>Gunneridae</taxon>
        <taxon>Pentapetalae</taxon>
        <taxon>asterids</taxon>
        <taxon>lamiids</taxon>
        <taxon>Lamiales</taxon>
        <taxon>Gesneriaceae</taxon>
        <taxon>Didymocarpoideae</taxon>
        <taxon>Trichosporeae</taxon>
        <taxon>Loxocarpinae</taxon>
        <taxon>Dorcoceras</taxon>
    </lineage>
</organism>
<sequence>MLRLEPAGGIACVYLLVVHQKQMSTRVNILVWMLRLLERKRRRLDVATDCPAARDLFVTVACCWYLASAAIRFDDVSGATSFELVATLRFEVATGTSREKRCIVLFLRLDTQPLYTCWFGKLLASTVVPADYVGGNALLLVAAVETLDSSREALSLFTSFKSCNWLVEEREVAAVRVLRRPGRTTFWLLPESSGFLAVLIIAQKYKQQQQVAQQSGRQRFRPRGQQFKKKSGSGSSGSGISSSSGSRTEFCGFCGGKHPSTQCIGVQGSCNLCGQYGYFARVCPSAGSQQTAAQPQGRGGNPGSTAGRGVNPAGGAPGGG</sequence>
<feature type="compositionally biased region" description="Basic residues" evidence="1">
    <location>
        <begin position="218"/>
        <end position="231"/>
    </location>
</feature>
<accession>A0A2Z7CK04</accession>
<gene>
    <name evidence="2" type="ORF">F511_24158</name>
</gene>
<name>A0A2Z7CK04_9LAMI</name>
<feature type="region of interest" description="Disordered" evidence="1">
    <location>
        <begin position="212"/>
        <end position="245"/>
    </location>
</feature>
<keyword evidence="3" id="KW-1185">Reference proteome</keyword>
<protein>
    <recommendedName>
        <fullName evidence="4">CCHC-type domain-containing protein</fullName>
    </recommendedName>
</protein>
<dbReference type="AlphaFoldDB" id="A0A2Z7CK04"/>
<evidence type="ECO:0000256" key="1">
    <source>
        <dbReference type="SAM" id="MobiDB-lite"/>
    </source>
</evidence>
<evidence type="ECO:0000313" key="2">
    <source>
        <dbReference type="EMBL" id="KZV45116.1"/>
    </source>
</evidence>
<proteinExistence type="predicted"/>
<evidence type="ECO:0000313" key="3">
    <source>
        <dbReference type="Proteomes" id="UP000250235"/>
    </source>
</evidence>
<evidence type="ECO:0008006" key="4">
    <source>
        <dbReference type="Google" id="ProtNLM"/>
    </source>
</evidence>